<name>A0ABS7GNM9_9HYPH</name>
<organism evidence="4 5">
    <name type="scientific">Rhizobium mesosinicum</name>
    <dbReference type="NCBI Taxonomy" id="335017"/>
    <lineage>
        <taxon>Bacteria</taxon>
        <taxon>Pseudomonadati</taxon>
        <taxon>Pseudomonadota</taxon>
        <taxon>Alphaproteobacteria</taxon>
        <taxon>Hyphomicrobiales</taxon>
        <taxon>Rhizobiaceae</taxon>
        <taxon>Rhizobium/Agrobacterium group</taxon>
        <taxon>Rhizobium</taxon>
    </lineage>
</organism>
<comment type="pathway">
    <text evidence="1">Bacterial outer membrane biogenesis; LPS O-antigen biosynthesis.</text>
</comment>
<protein>
    <submittedName>
        <fullName evidence="4">SDR family oxidoreductase</fullName>
    </submittedName>
</protein>
<dbReference type="InterPro" id="IPR001509">
    <property type="entry name" value="Epimerase_deHydtase"/>
</dbReference>
<dbReference type="RefSeq" id="WP_220333049.1">
    <property type="nucleotide sequence ID" value="NZ_JAEUAK010000001.1"/>
</dbReference>
<keyword evidence="5" id="KW-1185">Reference proteome</keyword>
<proteinExistence type="inferred from homology"/>
<dbReference type="Pfam" id="PF01370">
    <property type="entry name" value="Epimerase"/>
    <property type="match status" value="1"/>
</dbReference>
<dbReference type="EMBL" id="JAEUAK010000001">
    <property type="protein sequence ID" value="MBW9051545.1"/>
    <property type="molecule type" value="Genomic_DNA"/>
</dbReference>
<sequence length="316" mass="34732">MARILITGAHGFIGRYLARHLSENGHVVCGLGHGIWPPLHAERWGLTLWHNGEIDGLNLRLIQRKSGTPDIVYHLGGGSSVGVAIANPREDFHRTVNSTAELLEWLRLEAPDCRLVAISSAAVYGANHEGPIAETTITKPFSPYGHHKSIMESLCQSYCDTYGLKIAIARLFSVYGEGLRKQLLWDVCSQLERNPDRLGLGGEGTELRDWIEVGDVARALSLIEAQANQSRTVVNVGTGTGTSVRSIVEMVVDAWFEREAYRPNIIFSGEARKGDPQSLVADSTRLKALGFDLRSDLKDRLSAYVGWFQSEAGTAR</sequence>
<evidence type="ECO:0000313" key="5">
    <source>
        <dbReference type="Proteomes" id="UP000717752"/>
    </source>
</evidence>
<dbReference type="Gene3D" id="3.90.25.10">
    <property type="entry name" value="UDP-galactose 4-epimerase, domain 1"/>
    <property type="match status" value="1"/>
</dbReference>
<evidence type="ECO:0000256" key="1">
    <source>
        <dbReference type="ARBA" id="ARBA00005125"/>
    </source>
</evidence>
<evidence type="ECO:0000256" key="2">
    <source>
        <dbReference type="ARBA" id="ARBA00007637"/>
    </source>
</evidence>
<feature type="domain" description="NAD-dependent epimerase/dehydratase" evidence="3">
    <location>
        <begin position="4"/>
        <end position="237"/>
    </location>
</feature>
<evidence type="ECO:0000313" key="4">
    <source>
        <dbReference type="EMBL" id="MBW9051545.1"/>
    </source>
</evidence>
<dbReference type="PANTHER" id="PTHR43000">
    <property type="entry name" value="DTDP-D-GLUCOSE 4,6-DEHYDRATASE-RELATED"/>
    <property type="match status" value="1"/>
</dbReference>
<dbReference type="Gene3D" id="3.40.50.720">
    <property type="entry name" value="NAD(P)-binding Rossmann-like Domain"/>
    <property type="match status" value="1"/>
</dbReference>
<dbReference type="CDD" id="cd08946">
    <property type="entry name" value="SDR_e"/>
    <property type="match status" value="1"/>
</dbReference>
<evidence type="ECO:0000259" key="3">
    <source>
        <dbReference type="Pfam" id="PF01370"/>
    </source>
</evidence>
<accession>A0ABS7GNM9</accession>
<dbReference type="Proteomes" id="UP000717752">
    <property type="component" value="Unassembled WGS sequence"/>
</dbReference>
<reference evidence="4 5" key="1">
    <citation type="journal article" date="2021" name="MBio">
        <title>Poor Competitiveness of Bradyrhizobium in Pigeon Pea Root Colonization in Indian Soils.</title>
        <authorList>
            <person name="Chalasani D."/>
            <person name="Basu A."/>
            <person name="Pullabhotla S.V.S.R.N."/>
            <person name="Jorrin B."/>
            <person name="Neal A.L."/>
            <person name="Poole P.S."/>
            <person name="Podile A.R."/>
            <person name="Tkacz A."/>
        </authorList>
    </citation>
    <scope>NUCLEOTIDE SEQUENCE [LARGE SCALE GENOMIC DNA]</scope>
    <source>
        <strain evidence="4 5">HU56</strain>
    </source>
</reference>
<dbReference type="SUPFAM" id="SSF51735">
    <property type="entry name" value="NAD(P)-binding Rossmann-fold domains"/>
    <property type="match status" value="1"/>
</dbReference>
<gene>
    <name evidence="4" type="ORF">JNB85_03835</name>
</gene>
<comment type="caution">
    <text evidence="4">The sequence shown here is derived from an EMBL/GenBank/DDBJ whole genome shotgun (WGS) entry which is preliminary data.</text>
</comment>
<comment type="similarity">
    <text evidence="2">Belongs to the NAD(P)-dependent epimerase/dehydratase family.</text>
</comment>
<dbReference type="InterPro" id="IPR036291">
    <property type="entry name" value="NAD(P)-bd_dom_sf"/>
</dbReference>